<dbReference type="Pfam" id="PF13650">
    <property type="entry name" value="Asp_protease_2"/>
    <property type="match status" value="1"/>
</dbReference>
<dbReference type="RefSeq" id="WP_144900187.1">
    <property type="nucleotide sequence ID" value="NZ_VLKN01000006.1"/>
</dbReference>
<feature type="domain" description="Peptidase A2" evidence="2">
    <location>
        <begin position="37"/>
        <end position="117"/>
    </location>
</feature>
<name>A0A562L0P1_9GAMM</name>
<evidence type="ECO:0000259" key="2">
    <source>
        <dbReference type="PROSITE" id="PS50175"/>
    </source>
</evidence>
<keyword evidence="4" id="KW-1185">Reference proteome</keyword>
<dbReference type="PROSITE" id="PS50175">
    <property type="entry name" value="ASP_PROT_RETROV"/>
    <property type="match status" value="1"/>
</dbReference>
<keyword evidence="1" id="KW-0378">Hydrolase</keyword>
<proteinExistence type="predicted"/>
<dbReference type="SUPFAM" id="SSF50630">
    <property type="entry name" value="Acid proteases"/>
    <property type="match status" value="1"/>
</dbReference>
<dbReference type="Gene3D" id="2.40.70.10">
    <property type="entry name" value="Acid Proteases"/>
    <property type="match status" value="1"/>
</dbReference>
<evidence type="ECO:0000313" key="4">
    <source>
        <dbReference type="Proteomes" id="UP000315167"/>
    </source>
</evidence>
<sequence length="169" mass="17611">MNELADFLTARGYLRVPLTRSGVGHFHTAGTLNGRPVEVLVDTGAACTVVAMSVVEALGLPSEWLDGEAGGAGGALDQYRVDGAELRLGSFIPQLAGPVGLDFEQVNAPLRAQGSTEVDVILGVDVFDAHAAVIDYVSQSLFLREVASKLDAAATDTHSNSTNRSTTGQ</sequence>
<evidence type="ECO:0000313" key="3">
    <source>
        <dbReference type="EMBL" id="TWI01086.1"/>
    </source>
</evidence>
<dbReference type="PROSITE" id="PS00141">
    <property type="entry name" value="ASP_PROTEASE"/>
    <property type="match status" value="1"/>
</dbReference>
<dbReference type="EMBL" id="VLKN01000006">
    <property type="protein sequence ID" value="TWI01086.1"/>
    <property type="molecule type" value="Genomic_DNA"/>
</dbReference>
<evidence type="ECO:0000256" key="1">
    <source>
        <dbReference type="ARBA" id="ARBA00022801"/>
    </source>
</evidence>
<dbReference type="InterPro" id="IPR001995">
    <property type="entry name" value="Peptidase_A2_cat"/>
</dbReference>
<keyword evidence="3" id="KW-0645">Protease</keyword>
<dbReference type="OrthoDB" id="185963at2"/>
<dbReference type="InterPro" id="IPR001969">
    <property type="entry name" value="Aspartic_peptidase_AS"/>
</dbReference>
<dbReference type="GO" id="GO:0006508">
    <property type="term" value="P:proteolysis"/>
    <property type="evidence" value="ECO:0007669"/>
    <property type="project" value="UniProtKB-KW"/>
</dbReference>
<comment type="caution">
    <text evidence="3">The sequence shown here is derived from an EMBL/GenBank/DDBJ whole genome shotgun (WGS) entry which is preliminary data.</text>
</comment>
<dbReference type="Proteomes" id="UP000315167">
    <property type="component" value="Unassembled WGS sequence"/>
</dbReference>
<dbReference type="GO" id="GO:0004190">
    <property type="term" value="F:aspartic-type endopeptidase activity"/>
    <property type="evidence" value="ECO:0007669"/>
    <property type="project" value="InterPro"/>
</dbReference>
<dbReference type="InterPro" id="IPR034122">
    <property type="entry name" value="Retropepsin-like_bacterial"/>
</dbReference>
<accession>A0A562L0P1</accession>
<gene>
    <name evidence="3" type="ORF">IP90_02708</name>
</gene>
<reference evidence="3 4" key="1">
    <citation type="journal article" date="2015" name="Stand. Genomic Sci.">
        <title>Genomic Encyclopedia of Bacterial and Archaeal Type Strains, Phase III: the genomes of soil and plant-associated and newly described type strains.</title>
        <authorList>
            <person name="Whitman W.B."/>
            <person name="Woyke T."/>
            <person name="Klenk H.P."/>
            <person name="Zhou Y."/>
            <person name="Lilburn T.G."/>
            <person name="Beck B.J."/>
            <person name="De Vos P."/>
            <person name="Vandamme P."/>
            <person name="Eisen J.A."/>
            <person name="Garrity G."/>
            <person name="Hugenholtz P."/>
            <person name="Kyrpides N.C."/>
        </authorList>
    </citation>
    <scope>NUCLEOTIDE SEQUENCE [LARGE SCALE GENOMIC DNA]</scope>
    <source>
        <strain evidence="3 4">CGMCC 1.10821</strain>
    </source>
</reference>
<dbReference type="CDD" id="cd05483">
    <property type="entry name" value="retropepsin_like_bacteria"/>
    <property type="match status" value="1"/>
</dbReference>
<dbReference type="InterPro" id="IPR021109">
    <property type="entry name" value="Peptidase_aspartic_dom_sf"/>
</dbReference>
<dbReference type="AlphaFoldDB" id="A0A562L0P1"/>
<organism evidence="3 4">
    <name type="scientific">Luteimonas cucumeris</name>
    <dbReference type="NCBI Taxonomy" id="985012"/>
    <lineage>
        <taxon>Bacteria</taxon>
        <taxon>Pseudomonadati</taxon>
        <taxon>Pseudomonadota</taxon>
        <taxon>Gammaproteobacteria</taxon>
        <taxon>Lysobacterales</taxon>
        <taxon>Lysobacteraceae</taxon>
        <taxon>Luteimonas</taxon>
    </lineage>
</organism>
<protein>
    <submittedName>
        <fullName evidence="3">Aspartyl protease</fullName>
    </submittedName>
</protein>